<dbReference type="InterPro" id="IPR001254">
    <property type="entry name" value="Trypsin_dom"/>
</dbReference>
<dbReference type="AlphaFoldDB" id="A0A8J3FCB9"/>
<accession>A0A8J3FCB9</accession>
<reference evidence="3" key="1">
    <citation type="journal article" date="2014" name="Int. J. Syst. Evol. Microbiol.">
        <title>Complete genome sequence of Corynebacterium casei LMG S-19264T (=DSM 44701T), isolated from a smear-ripened cheese.</title>
        <authorList>
            <consortium name="US DOE Joint Genome Institute (JGI-PGF)"/>
            <person name="Walter F."/>
            <person name="Albersmeier A."/>
            <person name="Kalinowski J."/>
            <person name="Ruckert C."/>
        </authorList>
    </citation>
    <scope>NUCLEOTIDE SEQUENCE</scope>
    <source>
        <strain evidence="3">JCM 3090</strain>
    </source>
</reference>
<dbReference type="Gene3D" id="2.40.10.10">
    <property type="entry name" value="Trypsin-like serine proteases"/>
    <property type="match status" value="1"/>
</dbReference>
<evidence type="ECO:0000259" key="2">
    <source>
        <dbReference type="PROSITE" id="PS50240"/>
    </source>
</evidence>
<organism evidence="3 4">
    <name type="scientific">Pilimelia anulata</name>
    <dbReference type="NCBI Taxonomy" id="53371"/>
    <lineage>
        <taxon>Bacteria</taxon>
        <taxon>Bacillati</taxon>
        <taxon>Actinomycetota</taxon>
        <taxon>Actinomycetes</taxon>
        <taxon>Micromonosporales</taxon>
        <taxon>Micromonosporaceae</taxon>
        <taxon>Pilimelia</taxon>
    </lineage>
</organism>
<comment type="caution">
    <text evidence="3">The sequence shown here is derived from an EMBL/GenBank/DDBJ whole genome shotgun (WGS) entry which is preliminary data.</text>
</comment>
<evidence type="ECO:0000313" key="4">
    <source>
        <dbReference type="Proteomes" id="UP000649739"/>
    </source>
</evidence>
<dbReference type="InterPro" id="IPR009003">
    <property type="entry name" value="Peptidase_S1_PA"/>
</dbReference>
<name>A0A8J3FCB9_9ACTN</name>
<evidence type="ECO:0000256" key="1">
    <source>
        <dbReference type="SAM" id="MobiDB-lite"/>
    </source>
</evidence>
<dbReference type="EMBL" id="BMQB01000004">
    <property type="protein sequence ID" value="GGJ90897.1"/>
    <property type="molecule type" value="Genomic_DNA"/>
</dbReference>
<dbReference type="Proteomes" id="UP000649739">
    <property type="component" value="Unassembled WGS sequence"/>
</dbReference>
<dbReference type="SMART" id="SM00020">
    <property type="entry name" value="Tryp_SPc"/>
    <property type="match status" value="1"/>
</dbReference>
<dbReference type="Pfam" id="PF00089">
    <property type="entry name" value="Trypsin"/>
    <property type="match status" value="1"/>
</dbReference>
<dbReference type="InterPro" id="IPR001314">
    <property type="entry name" value="Peptidase_S1A"/>
</dbReference>
<dbReference type="PANTHER" id="PTHR24260:SF132">
    <property type="entry name" value="PEPTIDASE S1 DOMAIN-CONTAINING PROTEIN"/>
    <property type="match status" value="1"/>
</dbReference>
<dbReference type="GO" id="GO:0006508">
    <property type="term" value="P:proteolysis"/>
    <property type="evidence" value="ECO:0007669"/>
    <property type="project" value="InterPro"/>
</dbReference>
<dbReference type="InterPro" id="IPR051333">
    <property type="entry name" value="CLIP_Serine_Protease"/>
</dbReference>
<dbReference type="CDD" id="cd00190">
    <property type="entry name" value="Tryp_SPc"/>
    <property type="match status" value="1"/>
</dbReference>
<dbReference type="PROSITE" id="PS50240">
    <property type="entry name" value="TRYPSIN_DOM"/>
    <property type="match status" value="1"/>
</dbReference>
<gene>
    <name evidence="3" type="ORF">GCM10010123_20930</name>
</gene>
<dbReference type="PANTHER" id="PTHR24260">
    <property type="match status" value="1"/>
</dbReference>
<reference evidence="3" key="2">
    <citation type="submission" date="2020-09" db="EMBL/GenBank/DDBJ databases">
        <authorList>
            <person name="Sun Q."/>
            <person name="Ohkuma M."/>
        </authorList>
    </citation>
    <scope>NUCLEOTIDE SEQUENCE</scope>
    <source>
        <strain evidence="3">JCM 3090</strain>
    </source>
</reference>
<feature type="region of interest" description="Disordered" evidence="1">
    <location>
        <begin position="173"/>
        <end position="196"/>
    </location>
</feature>
<evidence type="ECO:0000313" key="3">
    <source>
        <dbReference type="EMBL" id="GGJ90897.1"/>
    </source>
</evidence>
<proteinExistence type="predicted"/>
<dbReference type="InterPro" id="IPR018114">
    <property type="entry name" value="TRYPSIN_HIS"/>
</dbReference>
<protein>
    <submittedName>
        <fullName evidence="3">Trypsin</fullName>
    </submittedName>
</protein>
<dbReference type="InterPro" id="IPR043504">
    <property type="entry name" value="Peptidase_S1_PA_chymotrypsin"/>
</dbReference>
<dbReference type="PRINTS" id="PR00722">
    <property type="entry name" value="CHYMOTRYPSIN"/>
</dbReference>
<feature type="domain" description="Peptidase S1" evidence="2">
    <location>
        <begin position="1"/>
        <end position="232"/>
    </location>
</feature>
<dbReference type="GO" id="GO:0004252">
    <property type="term" value="F:serine-type endopeptidase activity"/>
    <property type="evidence" value="ECO:0007669"/>
    <property type="project" value="InterPro"/>
</dbReference>
<keyword evidence="4" id="KW-1185">Reference proteome</keyword>
<dbReference type="PROSITE" id="PS00134">
    <property type="entry name" value="TRYPSIN_HIS"/>
    <property type="match status" value="1"/>
</dbReference>
<dbReference type="SUPFAM" id="SSF50494">
    <property type="entry name" value="Trypsin-like serine proteases"/>
    <property type="match status" value="1"/>
</dbReference>
<sequence>MPDDARYPWMTKVSPTVPRGVAMCGGTQVSPDVVVTAAHCFRETSPDGRPSGIVLDIGTRDPAAAAGAGRQRTGTAYRYGGGVNRGDWAVIKLSEPYRPAALPRFPATGALDAAPTLRAIGWGMTAYAGPMPKLLRRVDLPLVPDADPRCGQAHDHPEQHICAGGREAQTCLGDSGGPLLAPPPGQRPDDAGPGDWTLVGITSWGYRCGTGGDPARFTQVSVYADEIRAAIAAIGGQPPATAP</sequence>